<name>A0A2P2QZ49_RHIMU</name>
<reference evidence="2" key="1">
    <citation type="submission" date="2018-02" db="EMBL/GenBank/DDBJ databases">
        <title>Rhizophora mucronata_Transcriptome.</title>
        <authorList>
            <person name="Meera S.P."/>
            <person name="Sreeshan A."/>
            <person name="Augustine A."/>
        </authorList>
    </citation>
    <scope>NUCLEOTIDE SEQUENCE</scope>
    <source>
        <tissue evidence="2">Leaf</tissue>
    </source>
</reference>
<keyword evidence="1" id="KW-0812">Transmembrane</keyword>
<proteinExistence type="predicted"/>
<dbReference type="AlphaFoldDB" id="A0A2P2QZ49"/>
<accession>A0A2P2QZ49</accession>
<keyword evidence="1" id="KW-1133">Transmembrane helix</keyword>
<evidence type="ECO:0000256" key="1">
    <source>
        <dbReference type="SAM" id="Phobius"/>
    </source>
</evidence>
<protein>
    <submittedName>
        <fullName evidence="2">Uncharacterized protein</fullName>
    </submittedName>
</protein>
<evidence type="ECO:0000313" key="2">
    <source>
        <dbReference type="EMBL" id="MBX72191.1"/>
    </source>
</evidence>
<organism evidence="2">
    <name type="scientific">Rhizophora mucronata</name>
    <name type="common">Asiatic mangrove</name>
    <dbReference type="NCBI Taxonomy" id="61149"/>
    <lineage>
        <taxon>Eukaryota</taxon>
        <taxon>Viridiplantae</taxon>
        <taxon>Streptophyta</taxon>
        <taxon>Embryophyta</taxon>
        <taxon>Tracheophyta</taxon>
        <taxon>Spermatophyta</taxon>
        <taxon>Magnoliopsida</taxon>
        <taxon>eudicotyledons</taxon>
        <taxon>Gunneridae</taxon>
        <taxon>Pentapetalae</taxon>
        <taxon>rosids</taxon>
        <taxon>fabids</taxon>
        <taxon>Malpighiales</taxon>
        <taxon>Rhizophoraceae</taxon>
        <taxon>Rhizophora</taxon>
    </lineage>
</organism>
<dbReference type="EMBL" id="GGEC01091707">
    <property type="protein sequence ID" value="MBX72191.1"/>
    <property type="molecule type" value="Transcribed_RNA"/>
</dbReference>
<feature type="transmembrane region" description="Helical" evidence="1">
    <location>
        <begin position="12"/>
        <end position="33"/>
    </location>
</feature>
<keyword evidence="1" id="KW-0472">Membrane</keyword>
<sequence length="34" mass="4007">MIIELAIFKTIVFLVILSLYPANSQFFILFWLAM</sequence>